<accession>A0A857CBB2</accession>
<dbReference type="Pfam" id="PF13202">
    <property type="entry name" value="EF-hand_5"/>
    <property type="match status" value="1"/>
</dbReference>
<dbReference type="InterPro" id="IPR011992">
    <property type="entry name" value="EF-hand-dom_pair"/>
</dbReference>
<dbReference type="KEGG" id="siw:GH266_18525"/>
<dbReference type="Proteomes" id="UP000435648">
    <property type="component" value="Chromosome"/>
</dbReference>
<dbReference type="Gene3D" id="1.10.238.10">
    <property type="entry name" value="EF-hand"/>
    <property type="match status" value="1"/>
</dbReference>
<dbReference type="OrthoDB" id="7679187at2"/>
<evidence type="ECO:0000313" key="4">
    <source>
        <dbReference type="Proteomes" id="UP000435648"/>
    </source>
</evidence>
<dbReference type="SUPFAM" id="SSF47473">
    <property type="entry name" value="EF-hand"/>
    <property type="match status" value="1"/>
</dbReference>
<proteinExistence type="predicted"/>
<keyword evidence="1" id="KW-0732">Signal</keyword>
<evidence type="ECO:0000256" key="1">
    <source>
        <dbReference type="SAM" id="SignalP"/>
    </source>
</evidence>
<dbReference type="EMBL" id="CP046908">
    <property type="protein sequence ID" value="QGZ36304.1"/>
    <property type="molecule type" value="Genomic_DNA"/>
</dbReference>
<feature type="domain" description="EF-hand" evidence="2">
    <location>
        <begin position="43"/>
        <end position="77"/>
    </location>
</feature>
<organism evidence="3 4">
    <name type="scientific">Stappia indica</name>
    <dbReference type="NCBI Taxonomy" id="538381"/>
    <lineage>
        <taxon>Bacteria</taxon>
        <taxon>Pseudomonadati</taxon>
        <taxon>Pseudomonadota</taxon>
        <taxon>Alphaproteobacteria</taxon>
        <taxon>Hyphomicrobiales</taxon>
        <taxon>Stappiaceae</taxon>
        <taxon>Stappia</taxon>
    </lineage>
</organism>
<evidence type="ECO:0000313" key="3">
    <source>
        <dbReference type="EMBL" id="QGZ36304.1"/>
    </source>
</evidence>
<dbReference type="PROSITE" id="PS00018">
    <property type="entry name" value="EF_HAND_1"/>
    <property type="match status" value="1"/>
</dbReference>
<reference evidence="3 4" key="1">
    <citation type="submission" date="2019-12" db="EMBL/GenBank/DDBJ databases">
        <title>The genome of Stappia indica PHM037.</title>
        <authorList>
            <person name="Kacar D."/>
            <person name="Galan B."/>
            <person name="Canedo L."/>
            <person name="Rodriguez P."/>
            <person name="de la Calle F."/>
            <person name="Garcia J.L."/>
        </authorList>
    </citation>
    <scope>NUCLEOTIDE SEQUENCE [LARGE SCALE GENOMIC DNA]</scope>
    <source>
        <strain evidence="3 4">PHM037</strain>
    </source>
</reference>
<sequence>MKRTLIALAALTFAGSAFAQDTSFATADADQSGDLTFTEVTAVMPNVTEEAFTAADADGNGTLSEAEYTAMLEKSGG</sequence>
<name>A0A857CBB2_9HYPH</name>
<feature type="chain" id="PRO_5032949666" description="EF-hand domain-containing protein" evidence="1">
    <location>
        <begin position="20"/>
        <end position="77"/>
    </location>
</feature>
<evidence type="ECO:0000259" key="2">
    <source>
        <dbReference type="PROSITE" id="PS50222"/>
    </source>
</evidence>
<dbReference type="InterPro" id="IPR018247">
    <property type="entry name" value="EF_Hand_1_Ca_BS"/>
</dbReference>
<dbReference type="InterPro" id="IPR002048">
    <property type="entry name" value="EF_hand_dom"/>
</dbReference>
<dbReference type="RefSeq" id="WP_158195143.1">
    <property type="nucleotide sequence ID" value="NZ_CP046908.1"/>
</dbReference>
<dbReference type="AlphaFoldDB" id="A0A857CBB2"/>
<dbReference type="GO" id="GO:0005509">
    <property type="term" value="F:calcium ion binding"/>
    <property type="evidence" value="ECO:0007669"/>
    <property type="project" value="InterPro"/>
</dbReference>
<feature type="signal peptide" evidence="1">
    <location>
        <begin position="1"/>
        <end position="19"/>
    </location>
</feature>
<dbReference type="PROSITE" id="PS50222">
    <property type="entry name" value="EF_HAND_2"/>
    <property type="match status" value="1"/>
</dbReference>
<gene>
    <name evidence="3" type="ORF">GH266_18525</name>
</gene>
<protein>
    <recommendedName>
        <fullName evidence="2">EF-hand domain-containing protein</fullName>
    </recommendedName>
</protein>